<organism evidence="2 3">
    <name type="scientific">Zophobas morio</name>
    <dbReference type="NCBI Taxonomy" id="2755281"/>
    <lineage>
        <taxon>Eukaryota</taxon>
        <taxon>Metazoa</taxon>
        <taxon>Ecdysozoa</taxon>
        <taxon>Arthropoda</taxon>
        <taxon>Hexapoda</taxon>
        <taxon>Insecta</taxon>
        <taxon>Pterygota</taxon>
        <taxon>Neoptera</taxon>
        <taxon>Endopterygota</taxon>
        <taxon>Coleoptera</taxon>
        <taxon>Polyphaga</taxon>
        <taxon>Cucujiformia</taxon>
        <taxon>Tenebrionidae</taxon>
        <taxon>Zophobas</taxon>
    </lineage>
</organism>
<dbReference type="PANTHER" id="PTHR37984">
    <property type="entry name" value="PROTEIN CBG26694"/>
    <property type="match status" value="1"/>
</dbReference>
<gene>
    <name evidence="2" type="ORF">Zmor_005611</name>
</gene>
<protein>
    <recommendedName>
        <fullName evidence="1">Integrase catalytic domain-containing protein</fullName>
    </recommendedName>
</protein>
<reference evidence="2" key="1">
    <citation type="journal article" date="2023" name="G3 (Bethesda)">
        <title>Whole genome assemblies of Zophobas morio and Tenebrio molitor.</title>
        <authorList>
            <person name="Kaur S."/>
            <person name="Stinson S.A."/>
            <person name="diCenzo G.C."/>
        </authorList>
    </citation>
    <scope>NUCLEOTIDE SEQUENCE</scope>
    <source>
        <strain evidence="2">QUZm001</strain>
    </source>
</reference>
<dbReference type="InterPro" id="IPR001584">
    <property type="entry name" value="Integrase_cat-core"/>
</dbReference>
<feature type="domain" description="Integrase catalytic" evidence="1">
    <location>
        <begin position="1"/>
        <end position="107"/>
    </location>
</feature>
<dbReference type="AlphaFoldDB" id="A0AA38ITN1"/>
<dbReference type="SUPFAM" id="SSF53098">
    <property type="entry name" value="Ribonuclease H-like"/>
    <property type="match status" value="1"/>
</dbReference>
<dbReference type="Proteomes" id="UP001168821">
    <property type="component" value="Unassembled WGS sequence"/>
</dbReference>
<evidence type="ECO:0000313" key="2">
    <source>
        <dbReference type="EMBL" id="KAJ3661203.1"/>
    </source>
</evidence>
<dbReference type="PROSITE" id="PS50994">
    <property type="entry name" value="INTEGRASE"/>
    <property type="match status" value="1"/>
</dbReference>
<dbReference type="GO" id="GO:0015074">
    <property type="term" value="P:DNA integration"/>
    <property type="evidence" value="ECO:0007669"/>
    <property type="project" value="InterPro"/>
</dbReference>
<keyword evidence="3" id="KW-1185">Reference proteome</keyword>
<evidence type="ECO:0000313" key="3">
    <source>
        <dbReference type="Proteomes" id="UP001168821"/>
    </source>
</evidence>
<sequence>MLGMQGHTYILMVCDWFSKFILFFPLPKTNSKSIIKFVEENVFLMFGVSQLIICDNGTQFVSRDFQKLADLYKCKIWYNAKYHPQTKCVERVNRVTGAAIRRARGCP</sequence>
<dbReference type="PANTHER" id="PTHR37984:SF5">
    <property type="entry name" value="PROTEIN NYNRIN-LIKE"/>
    <property type="match status" value="1"/>
</dbReference>
<dbReference type="Gene3D" id="3.30.420.10">
    <property type="entry name" value="Ribonuclease H-like superfamily/Ribonuclease H"/>
    <property type="match status" value="1"/>
</dbReference>
<dbReference type="Pfam" id="PF00665">
    <property type="entry name" value="rve"/>
    <property type="match status" value="1"/>
</dbReference>
<proteinExistence type="predicted"/>
<name>A0AA38ITN1_9CUCU</name>
<dbReference type="EMBL" id="JALNTZ010000002">
    <property type="protein sequence ID" value="KAJ3661203.1"/>
    <property type="molecule type" value="Genomic_DNA"/>
</dbReference>
<dbReference type="GO" id="GO:0003676">
    <property type="term" value="F:nucleic acid binding"/>
    <property type="evidence" value="ECO:0007669"/>
    <property type="project" value="InterPro"/>
</dbReference>
<dbReference type="InterPro" id="IPR050951">
    <property type="entry name" value="Retrovirus_Pol_polyprotein"/>
</dbReference>
<evidence type="ECO:0000259" key="1">
    <source>
        <dbReference type="PROSITE" id="PS50994"/>
    </source>
</evidence>
<dbReference type="InterPro" id="IPR012337">
    <property type="entry name" value="RNaseH-like_sf"/>
</dbReference>
<comment type="caution">
    <text evidence="2">The sequence shown here is derived from an EMBL/GenBank/DDBJ whole genome shotgun (WGS) entry which is preliminary data.</text>
</comment>
<dbReference type="InterPro" id="IPR036397">
    <property type="entry name" value="RNaseH_sf"/>
</dbReference>
<accession>A0AA38ITN1</accession>